<dbReference type="Proteomes" id="UP000674425">
    <property type="component" value="Unassembled WGS sequence"/>
</dbReference>
<keyword evidence="3" id="KW-1185">Reference proteome</keyword>
<dbReference type="InterPro" id="IPR051934">
    <property type="entry name" value="Phage_Tail_Fiber_Structural"/>
</dbReference>
<evidence type="ECO:0000313" key="3">
    <source>
        <dbReference type="Proteomes" id="UP000674425"/>
    </source>
</evidence>
<dbReference type="PANTHER" id="PTHR35191">
    <property type="entry name" value="PROPHAGE SIDE TAIL FIBER PROTEIN HOMOLOG STFQ-RELATED"/>
    <property type="match status" value="1"/>
</dbReference>
<dbReference type="Pfam" id="PF07484">
    <property type="entry name" value="Collar"/>
    <property type="match status" value="1"/>
</dbReference>
<protein>
    <recommendedName>
        <fullName evidence="1">Phage tail collar domain-containing protein</fullName>
    </recommendedName>
</protein>
<sequence length="320" mass="33632">MANLVETAQWEEGVYQLETSDPVVGGPDGIDNRQARQLGNRTLYLKQRLDQAQGALEGHVAAADPHPQYAPKISPVLTGQPKVPTAPAGDNSQLAANTAFVAAALAALVNSSPAALDTLRELADALGDDPDFAVTMTNALALKAPLKSPEFTDIPKAPTGTAGDSSRQLSTNEFVQVAIGAGHIAFFARNTAPAGYLKANGAAVSRTIYPVLFASIGTTFGAGDGATTFNLPDLRGEFLRGWDDSRGVDSGRTFGALQTDAFRSHTHGVQIRLGLDDSNFQFNQGFSSDACTDGGKWQTDPTGGTETRPRNVALLACIKY</sequence>
<reference evidence="2 3" key="1">
    <citation type="submission" date="2021-02" db="EMBL/GenBank/DDBJ databases">
        <authorList>
            <person name="Vanwijnsberghe S."/>
        </authorList>
    </citation>
    <scope>NUCLEOTIDE SEQUENCE [LARGE SCALE GENOMIC DNA]</scope>
    <source>
        <strain evidence="2 3">R-69658</strain>
    </source>
</reference>
<dbReference type="SUPFAM" id="SSF88874">
    <property type="entry name" value="Receptor-binding domain of short tail fibre protein gp12"/>
    <property type="match status" value="1"/>
</dbReference>
<proteinExistence type="predicted"/>
<dbReference type="Gene3D" id="3.90.1340.10">
    <property type="entry name" value="Phage tail collar domain"/>
    <property type="match status" value="1"/>
</dbReference>
<gene>
    <name evidence="2" type="ORF">R69658_05388</name>
</gene>
<organism evidence="2 3">
    <name type="scientific">Paraburkholderia aspalathi</name>
    <dbReference type="NCBI Taxonomy" id="1324617"/>
    <lineage>
        <taxon>Bacteria</taxon>
        <taxon>Pseudomonadati</taxon>
        <taxon>Pseudomonadota</taxon>
        <taxon>Betaproteobacteria</taxon>
        <taxon>Burkholderiales</taxon>
        <taxon>Burkholderiaceae</taxon>
        <taxon>Paraburkholderia</taxon>
    </lineage>
</organism>
<comment type="caution">
    <text evidence="2">The sequence shown here is derived from an EMBL/GenBank/DDBJ whole genome shotgun (WGS) entry which is preliminary data.</text>
</comment>
<evidence type="ECO:0000313" key="2">
    <source>
        <dbReference type="EMBL" id="CAE6810705.1"/>
    </source>
</evidence>
<name>A0ABN7MJM0_9BURK</name>
<dbReference type="InterPro" id="IPR037053">
    <property type="entry name" value="Phage_tail_collar_dom_sf"/>
</dbReference>
<feature type="domain" description="Phage tail collar" evidence="1">
    <location>
        <begin position="182"/>
        <end position="239"/>
    </location>
</feature>
<evidence type="ECO:0000259" key="1">
    <source>
        <dbReference type="Pfam" id="PF07484"/>
    </source>
</evidence>
<dbReference type="EMBL" id="CAJNAU010000063">
    <property type="protein sequence ID" value="CAE6810705.1"/>
    <property type="molecule type" value="Genomic_DNA"/>
</dbReference>
<dbReference type="PANTHER" id="PTHR35191:SF1">
    <property type="entry name" value="PROPHAGE SIDE TAIL FIBER PROTEIN HOMOLOG STFQ-RELATED"/>
    <property type="match status" value="1"/>
</dbReference>
<accession>A0ABN7MJM0</accession>
<dbReference type="InterPro" id="IPR011083">
    <property type="entry name" value="Phage_tail_collar_dom"/>
</dbReference>